<evidence type="ECO:0000259" key="3">
    <source>
        <dbReference type="SMART" id="SM00822"/>
    </source>
</evidence>
<keyword evidence="5" id="KW-1185">Reference proteome</keyword>
<feature type="domain" description="Ketoreductase" evidence="3">
    <location>
        <begin position="10"/>
        <end position="182"/>
    </location>
</feature>
<dbReference type="FunFam" id="3.40.50.720:FF:000084">
    <property type="entry name" value="Short-chain dehydrogenase reductase"/>
    <property type="match status" value="1"/>
</dbReference>
<dbReference type="InterPro" id="IPR002347">
    <property type="entry name" value="SDR_fam"/>
</dbReference>
<protein>
    <submittedName>
        <fullName evidence="4">3-oxoacyl-[acyl-carrier protein] reductase</fullName>
    </submittedName>
</protein>
<accession>A0A1H9FXM7</accession>
<dbReference type="PRINTS" id="PR00081">
    <property type="entry name" value="GDHRDH"/>
</dbReference>
<evidence type="ECO:0000313" key="5">
    <source>
        <dbReference type="Proteomes" id="UP000199114"/>
    </source>
</evidence>
<dbReference type="PROSITE" id="PS00061">
    <property type="entry name" value="ADH_SHORT"/>
    <property type="match status" value="1"/>
</dbReference>
<comment type="similarity">
    <text evidence="1">Belongs to the short-chain dehydrogenases/reductases (SDR) family.</text>
</comment>
<dbReference type="PANTHER" id="PTHR42760:SF133">
    <property type="entry name" value="3-OXOACYL-[ACYL-CARRIER-PROTEIN] REDUCTASE"/>
    <property type="match status" value="1"/>
</dbReference>
<dbReference type="Proteomes" id="UP000199114">
    <property type="component" value="Unassembled WGS sequence"/>
</dbReference>
<dbReference type="SUPFAM" id="SSF51735">
    <property type="entry name" value="NAD(P)-binding Rossmann-fold domains"/>
    <property type="match status" value="1"/>
</dbReference>
<dbReference type="OrthoDB" id="7442at2157"/>
<reference evidence="5" key="1">
    <citation type="submission" date="2016-10" db="EMBL/GenBank/DDBJ databases">
        <authorList>
            <person name="Varghese N."/>
            <person name="Submissions S."/>
        </authorList>
    </citation>
    <scope>NUCLEOTIDE SEQUENCE [LARGE SCALE GENOMIC DNA]</scope>
    <source>
        <strain evidence="5">DSM 25055</strain>
    </source>
</reference>
<dbReference type="Pfam" id="PF13561">
    <property type="entry name" value="adh_short_C2"/>
    <property type="match status" value="1"/>
</dbReference>
<name>A0A1H9FXM7_9EURY</name>
<dbReference type="STRING" id="1186196.SAMN04489841_1710"/>
<keyword evidence="2" id="KW-0560">Oxidoreductase</keyword>
<dbReference type="GO" id="GO:0016616">
    <property type="term" value="F:oxidoreductase activity, acting on the CH-OH group of donors, NAD or NADP as acceptor"/>
    <property type="evidence" value="ECO:0007669"/>
    <property type="project" value="TreeGrafter"/>
</dbReference>
<evidence type="ECO:0000313" key="4">
    <source>
        <dbReference type="EMBL" id="SEQ42655.1"/>
    </source>
</evidence>
<dbReference type="AlphaFoldDB" id="A0A1H9FXM7"/>
<dbReference type="InterPro" id="IPR057326">
    <property type="entry name" value="KR_dom"/>
</dbReference>
<dbReference type="Gene3D" id="3.40.50.720">
    <property type="entry name" value="NAD(P)-binding Rossmann-like Domain"/>
    <property type="match status" value="1"/>
</dbReference>
<sequence>MNELFDMDGQVALVTGGGRGIGRAIAVGLADAGAAVVPTARSTAEIEAVAAAIEDAGGDAIAVSADVTDADAVDDVIDRAADEFGGVDVVVNNAGYNPDDALGQPEDVATESLDRVLDVNLNGAYEVTRAAADHLQESDGGSVINVASVGGLVGLPRQHPYVASKHGLVGLTKSMSLDWAPSVRVNAVAPGYVSTELTEALEGNDRLRQSIIDRTPLERFADPEEIAGPVVFLASEAASYVTGAVLAADGGWTAR</sequence>
<dbReference type="PANTHER" id="PTHR42760">
    <property type="entry name" value="SHORT-CHAIN DEHYDROGENASES/REDUCTASES FAMILY MEMBER"/>
    <property type="match status" value="1"/>
</dbReference>
<evidence type="ECO:0000256" key="1">
    <source>
        <dbReference type="ARBA" id="ARBA00006484"/>
    </source>
</evidence>
<gene>
    <name evidence="4" type="ORF">SAMN04489841_1710</name>
</gene>
<dbReference type="SMART" id="SM00822">
    <property type="entry name" value="PKS_KR"/>
    <property type="match status" value="1"/>
</dbReference>
<dbReference type="InterPro" id="IPR020904">
    <property type="entry name" value="Sc_DH/Rdtase_CS"/>
</dbReference>
<dbReference type="NCBIfam" id="NF005559">
    <property type="entry name" value="PRK07231.1"/>
    <property type="match status" value="1"/>
</dbReference>
<dbReference type="EMBL" id="FOFD01000002">
    <property type="protein sequence ID" value="SEQ42655.1"/>
    <property type="molecule type" value="Genomic_DNA"/>
</dbReference>
<proteinExistence type="inferred from homology"/>
<dbReference type="InterPro" id="IPR036291">
    <property type="entry name" value="NAD(P)-bd_dom_sf"/>
</dbReference>
<organism evidence="4 5">
    <name type="scientific">Natrinema salaciae</name>
    <dbReference type="NCBI Taxonomy" id="1186196"/>
    <lineage>
        <taxon>Archaea</taxon>
        <taxon>Methanobacteriati</taxon>
        <taxon>Methanobacteriota</taxon>
        <taxon>Stenosarchaea group</taxon>
        <taxon>Halobacteria</taxon>
        <taxon>Halobacteriales</taxon>
        <taxon>Natrialbaceae</taxon>
        <taxon>Natrinema</taxon>
    </lineage>
</organism>
<dbReference type="PRINTS" id="PR00080">
    <property type="entry name" value="SDRFAMILY"/>
</dbReference>
<dbReference type="RefSeq" id="WP_090616375.1">
    <property type="nucleotide sequence ID" value="NZ_FOFD01000002.1"/>
</dbReference>
<evidence type="ECO:0000256" key="2">
    <source>
        <dbReference type="ARBA" id="ARBA00023002"/>
    </source>
</evidence>